<comment type="caution">
    <text evidence="5">Lacks conserved residue(s) required for the propagation of feature annotation.</text>
</comment>
<gene>
    <name evidence="5" type="primary">ftsZ</name>
    <name evidence="9" type="ORF">UNLARM2_0726</name>
</gene>
<feature type="binding site" evidence="5">
    <location>
        <position position="151"/>
    </location>
    <ligand>
        <name>GTP</name>
        <dbReference type="ChEBI" id="CHEBI:37565"/>
    </ligand>
</feature>
<dbReference type="Pfam" id="PF12327">
    <property type="entry name" value="FtsZ_C"/>
    <property type="match status" value="1"/>
</dbReference>
<evidence type="ECO:0000259" key="7">
    <source>
        <dbReference type="SMART" id="SM00864"/>
    </source>
</evidence>
<evidence type="ECO:0000256" key="5">
    <source>
        <dbReference type="HAMAP-Rule" id="MF_00909"/>
    </source>
</evidence>
<dbReference type="GO" id="GO:0043093">
    <property type="term" value="P:FtsZ-dependent cytokinesis"/>
    <property type="evidence" value="ECO:0007669"/>
    <property type="project" value="UniProtKB-UniRule"/>
</dbReference>
<keyword evidence="5" id="KW-0963">Cytoplasm</keyword>
<comment type="similarity">
    <text evidence="1 5">Belongs to the FtsZ family.</text>
</comment>
<feature type="binding site" evidence="5">
    <location>
        <begin position="120"/>
        <end position="122"/>
    </location>
    <ligand>
        <name>GTP</name>
        <dbReference type="ChEBI" id="CHEBI:37565"/>
    </ligand>
</feature>
<dbReference type="GO" id="GO:0003924">
    <property type="term" value="F:GTPase activity"/>
    <property type="evidence" value="ECO:0007669"/>
    <property type="project" value="UniProtKB-UniRule"/>
</dbReference>
<dbReference type="PANTHER" id="PTHR30314:SF3">
    <property type="entry name" value="MITOCHONDRIAL DIVISION PROTEIN FSZA"/>
    <property type="match status" value="1"/>
</dbReference>
<dbReference type="GO" id="GO:0005525">
    <property type="term" value="F:GTP binding"/>
    <property type="evidence" value="ECO:0007669"/>
    <property type="project" value="UniProtKB-UniRule"/>
</dbReference>
<dbReference type="InterPro" id="IPR045061">
    <property type="entry name" value="FtsZ/CetZ"/>
</dbReference>
<comment type="subunit">
    <text evidence="5">Homodimer. Polymerizes to form a dynamic ring structure in a strictly GTP-dependent manner. Interacts directly with several other division proteins.</text>
</comment>
<dbReference type="SMART" id="SM00865">
    <property type="entry name" value="Tubulin_C"/>
    <property type="match status" value="1"/>
</dbReference>
<dbReference type="InterPro" id="IPR003008">
    <property type="entry name" value="Tubulin_FtsZ_GTPase"/>
</dbReference>
<comment type="function">
    <text evidence="5">Essential cell division protein that forms a contractile ring structure (Z ring) at the future cell division site. The regulation of the ring assembly controls the timing and the location of cell division. One of the functions of the FtsZ ring is to recruit other cell division proteins to the septum to produce a new cell wall between the dividing cells. Binds GTP and shows GTPase activity.</text>
</comment>
<evidence type="ECO:0000259" key="8">
    <source>
        <dbReference type="SMART" id="SM00865"/>
    </source>
</evidence>
<sequence>MVIMEQTASVDDEDILRFIENAKPKIYVVGTGGSGSNTISRLSELGVDGATLIAMNTDAPHLIKTRAERKLLLGKKATKGLGAGSDIKVGEEAAIESKDEIRHMLGDANLVLVTCGLGGGTGTGSVATITHEAREAGAISVAIVTLPFSSEGRTRMRNALEGLSRLKKVADTVIVIHNDKLLSVAPDLPLNMAFRVSDEILANATKGIVEMVTKPGMVNIDFADLKMVLKDSGYAVIGSGEGMATKLVPNRALVALENAIKSPMLDVALDNGKKALINIVGGESLTLREAEAVFQELSSRISPDALLKWGARIDTDMQKDVLKVMIVVSGVDFKEYSEKNIEKEIKDMKDFDLDTVFG</sequence>
<dbReference type="GO" id="GO:0005737">
    <property type="term" value="C:cytoplasm"/>
    <property type="evidence" value="ECO:0007669"/>
    <property type="project" value="UniProtKB-SubCell"/>
</dbReference>
<evidence type="ECO:0000256" key="2">
    <source>
        <dbReference type="ARBA" id="ARBA00022741"/>
    </source>
</evidence>
<dbReference type="PRINTS" id="PR00423">
    <property type="entry name" value="CELLDVISFTSZ"/>
</dbReference>
<dbReference type="InterPro" id="IPR018316">
    <property type="entry name" value="Tubulin/FtsZ_2-layer-sand-dom"/>
</dbReference>
<dbReference type="HAMAP" id="MF_00909">
    <property type="entry name" value="FtsZ"/>
    <property type="match status" value="1"/>
</dbReference>
<comment type="subcellular location">
    <subcellularLocation>
        <location evidence="5">Cytoplasm</location>
    </subcellularLocation>
    <text evidence="5">Assembles at midcell at the inner surface of the cytoplasmic membrane.</text>
</comment>
<organism evidence="9 10">
    <name type="scientific">Candidatus Micrarchaeum acidiphilum ARMAN-2</name>
    <dbReference type="NCBI Taxonomy" id="425595"/>
    <lineage>
        <taxon>Archaea</taxon>
        <taxon>Candidatus Micrarchaeota</taxon>
        <taxon>Candidatus Micrarchaeia</taxon>
        <taxon>Candidatus Micrarchaeales</taxon>
        <taxon>Candidatus Micrarchaeaceae</taxon>
        <taxon>Candidatus Micrarchaeum</taxon>
    </lineage>
</organism>
<dbReference type="Proteomes" id="UP000332487">
    <property type="component" value="Unassembled WGS sequence"/>
</dbReference>
<dbReference type="SMART" id="SM00864">
    <property type="entry name" value="Tubulin"/>
    <property type="match status" value="1"/>
</dbReference>
<dbReference type="InterPro" id="IPR008280">
    <property type="entry name" value="Tub_FtsZ_C"/>
</dbReference>
<dbReference type="InterPro" id="IPR000158">
    <property type="entry name" value="Cell_div_FtsZ"/>
</dbReference>
<dbReference type="SUPFAM" id="SSF52490">
    <property type="entry name" value="Tubulin nucleotide-binding domain-like"/>
    <property type="match status" value="1"/>
</dbReference>
<evidence type="ECO:0000256" key="6">
    <source>
        <dbReference type="NCBIfam" id="TIGR00065"/>
    </source>
</evidence>
<evidence type="ECO:0000256" key="4">
    <source>
        <dbReference type="ARBA" id="ARBA00023210"/>
    </source>
</evidence>
<keyword evidence="10" id="KW-1185">Reference proteome</keyword>
<name>C7DI34_MICA2</name>
<reference evidence="9 10" key="1">
    <citation type="journal article" date="2009" name="Genome Biol.">
        <title>Community-wide analysis of microbial genome sequence signatures.</title>
        <authorList>
            <person name="Dick G.J."/>
            <person name="Andersson A.F."/>
            <person name="Baker B.J."/>
            <person name="Simmons S.L."/>
            <person name="Thomas B.C."/>
            <person name="Yelton A.P."/>
            <person name="Banfield J.F."/>
        </authorList>
    </citation>
    <scope>NUCLEOTIDE SEQUENCE [LARGE SCALE GENOMIC DNA]</scope>
    <source>
        <strain evidence="9">ARMAN-2</strain>
    </source>
</reference>
<dbReference type="InterPro" id="IPR036525">
    <property type="entry name" value="Tubulin/FtsZ_GTPase_sf"/>
</dbReference>
<keyword evidence="4 5" id="KW-0717">Septation</keyword>
<dbReference type="Gene3D" id="3.40.50.1440">
    <property type="entry name" value="Tubulin/FtsZ, GTPase domain"/>
    <property type="match status" value="1"/>
</dbReference>
<dbReference type="GO" id="GO:0032153">
    <property type="term" value="C:cell division site"/>
    <property type="evidence" value="ECO:0007669"/>
    <property type="project" value="UniProtKB-UniRule"/>
</dbReference>
<dbReference type="SUPFAM" id="SSF55307">
    <property type="entry name" value="Tubulin C-terminal domain-like"/>
    <property type="match status" value="1"/>
</dbReference>
<proteinExistence type="inferred from homology"/>
<feature type="domain" description="Tubulin/FtsZ GTPase" evidence="7">
    <location>
        <begin position="25"/>
        <end position="216"/>
    </location>
</feature>
<keyword evidence="5" id="KW-0131">Cell cycle</keyword>
<dbReference type="CDD" id="cd02201">
    <property type="entry name" value="FtsZ_type1"/>
    <property type="match status" value="1"/>
</dbReference>
<dbReference type="InterPro" id="IPR024757">
    <property type="entry name" value="FtsZ_C"/>
</dbReference>
<dbReference type="GO" id="GO:0051258">
    <property type="term" value="P:protein polymerization"/>
    <property type="evidence" value="ECO:0007669"/>
    <property type="project" value="UniProtKB-UniRule"/>
</dbReference>
<dbReference type="Pfam" id="PF00091">
    <property type="entry name" value="Tubulin"/>
    <property type="match status" value="1"/>
</dbReference>
<evidence type="ECO:0000313" key="9">
    <source>
        <dbReference type="EMBL" id="EET89608.1"/>
    </source>
</evidence>
<feature type="binding site" evidence="5">
    <location>
        <position position="155"/>
    </location>
    <ligand>
        <name>GTP</name>
        <dbReference type="ChEBI" id="CHEBI:37565"/>
    </ligand>
</feature>
<dbReference type="AlphaFoldDB" id="C7DI34"/>
<evidence type="ECO:0000313" key="10">
    <source>
        <dbReference type="Proteomes" id="UP000332487"/>
    </source>
</evidence>
<feature type="domain" description="Tubulin/FtsZ 2-layer sandwich" evidence="8">
    <location>
        <begin position="218"/>
        <end position="340"/>
    </location>
</feature>
<dbReference type="NCBIfam" id="TIGR00065">
    <property type="entry name" value="ftsZ"/>
    <property type="match status" value="1"/>
</dbReference>
<accession>C7DI34</accession>
<evidence type="ECO:0000256" key="1">
    <source>
        <dbReference type="ARBA" id="ARBA00009690"/>
    </source>
</evidence>
<keyword evidence="3 5" id="KW-0342">GTP-binding</keyword>
<keyword evidence="5 9" id="KW-0132">Cell division</keyword>
<keyword evidence="2 5" id="KW-0547">Nucleotide-binding</keyword>
<protein>
    <recommendedName>
        <fullName evidence="5 6">Cell division protein FtsZ</fullName>
    </recommendedName>
</protein>
<dbReference type="EMBL" id="GG697241">
    <property type="protein sequence ID" value="EET89608.1"/>
    <property type="molecule type" value="Genomic_DNA"/>
</dbReference>
<reference evidence="9 10" key="2">
    <citation type="journal article" date="2010" name="Proc. Natl. Acad. Sci. U.S.A.">
        <title>Enigmatic, ultrasmall, uncultivated Archaea.</title>
        <authorList>
            <person name="Baker B.J."/>
            <person name="Comolli L.R."/>
            <person name="Dick G.J."/>
            <person name="Hauser L.J."/>
            <person name="Hyatt D."/>
            <person name="Dill B.D."/>
            <person name="Land M.L."/>
            <person name="Verberkmoes N.C."/>
            <person name="Hettich R.L."/>
            <person name="Banfield J.F."/>
        </authorList>
    </citation>
    <scope>NUCLEOTIDE SEQUENCE [LARGE SCALE GENOMIC DNA]</scope>
    <source>
        <strain evidence="9">ARMAN-2</strain>
    </source>
</reference>
<feature type="binding site" evidence="5">
    <location>
        <position position="198"/>
    </location>
    <ligand>
        <name>GTP</name>
        <dbReference type="ChEBI" id="CHEBI:37565"/>
    </ligand>
</feature>
<dbReference type="PANTHER" id="PTHR30314">
    <property type="entry name" value="CELL DIVISION PROTEIN FTSZ-RELATED"/>
    <property type="match status" value="1"/>
</dbReference>
<evidence type="ECO:0000256" key="3">
    <source>
        <dbReference type="ARBA" id="ARBA00023134"/>
    </source>
</evidence>